<dbReference type="Proteomes" id="UP000621447">
    <property type="component" value="Unassembled WGS sequence"/>
</dbReference>
<evidence type="ECO:0000256" key="1">
    <source>
        <dbReference type="SAM" id="MobiDB-lite"/>
    </source>
</evidence>
<feature type="domain" description="Cell wall hydrolase SleB" evidence="2">
    <location>
        <begin position="102"/>
        <end position="209"/>
    </location>
</feature>
<feature type="compositionally biased region" description="Low complexity" evidence="1">
    <location>
        <begin position="294"/>
        <end position="306"/>
    </location>
</feature>
<evidence type="ECO:0000259" key="2">
    <source>
        <dbReference type="Pfam" id="PF07486"/>
    </source>
</evidence>
<organism evidence="3 4">
    <name type="scientific">Sphingomonas hominis</name>
    <dbReference type="NCBI Taxonomy" id="2741495"/>
    <lineage>
        <taxon>Bacteria</taxon>
        <taxon>Pseudomonadati</taxon>
        <taxon>Pseudomonadota</taxon>
        <taxon>Alphaproteobacteria</taxon>
        <taxon>Sphingomonadales</taxon>
        <taxon>Sphingomonadaceae</taxon>
        <taxon>Sphingomonas</taxon>
    </lineage>
</organism>
<accession>A0ABX2JM16</accession>
<feature type="compositionally biased region" description="Basic and acidic residues" evidence="1">
    <location>
        <begin position="315"/>
        <end position="327"/>
    </location>
</feature>
<sequence length="327" mass="34075">MLRVIGVDHVVVRSVASAAASVSVPPPRRARAVPPAPVYASPAAGTTGTIALPPVPIAFDRAPIGDGSIVAARPFSTARASAVDRARALECLTAAIYYEAASEPDDGQRAVAQVVLNRARHPAFPATVCGVVYQGSERSVCQFSFACDGAMARVPSPGGWARAARNAAAALGGYVFAAVGLATHYHTYAVTPTWNRTLVMTDAIGAHFFHRWKGFWGTASAFIQGYRGGEPVPGPHRRLGPLLDMPVVAANQAVVSSAFSVEAMPPMPSAAPTPAPTRAVTPETQVQPRHAQSGEAIAPAATTAPPREGPPESQVLDRWKDSGKPLK</sequence>
<dbReference type="InterPro" id="IPR042047">
    <property type="entry name" value="SleB_dom1"/>
</dbReference>
<dbReference type="EMBL" id="JABULH010000002">
    <property type="protein sequence ID" value="NTS64885.1"/>
    <property type="molecule type" value="Genomic_DNA"/>
</dbReference>
<evidence type="ECO:0000313" key="4">
    <source>
        <dbReference type="Proteomes" id="UP000621447"/>
    </source>
</evidence>
<feature type="region of interest" description="Disordered" evidence="1">
    <location>
        <begin position="265"/>
        <end position="327"/>
    </location>
</feature>
<dbReference type="Pfam" id="PF07486">
    <property type="entry name" value="Hydrolase_2"/>
    <property type="match status" value="1"/>
</dbReference>
<dbReference type="GO" id="GO:0016787">
    <property type="term" value="F:hydrolase activity"/>
    <property type="evidence" value="ECO:0007669"/>
    <property type="project" value="UniProtKB-KW"/>
</dbReference>
<name>A0ABX2JM16_9SPHN</name>
<keyword evidence="4" id="KW-1185">Reference proteome</keyword>
<protein>
    <submittedName>
        <fullName evidence="3">Cell wall hydrolase</fullName>
    </submittedName>
</protein>
<evidence type="ECO:0000313" key="3">
    <source>
        <dbReference type="EMBL" id="NTS64885.1"/>
    </source>
</evidence>
<proteinExistence type="predicted"/>
<feature type="compositionally biased region" description="Pro residues" evidence="1">
    <location>
        <begin position="265"/>
        <end position="275"/>
    </location>
</feature>
<dbReference type="Gene3D" id="1.10.10.2520">
    <property type="entry name" value="Cell wall hydrolase SleB, domain 1"/>
    <property type="match status" value="1"/>
</dbReference>
<comment type="caution">
    <text evidence="3">The sequence shown here is derived from an EMBL/GenBank/DDBJ whole genome shotgun (WGS) entry which is preliminary data.</text>
</comment>
<reference evidence="3 4" key="1">
    <citation type="submission" date="2020-06" db="EMBL/GenBank/DDBJ databases">
        <title>Sphingomonas hominis sp. nov., a member of the Sphingomonas, isolated from the hair of a 22-year-old girl.</title>
        <authorList>
            <person name="Zhang D.-F."/>
            <person name="Cui X.-W."/>
        </authorList>
    </citation>
    <scope>NUCLEOTIDE SEQUENCE [LARGE SCALE GENOMIC DNA]</scope>
    <source>
        <strain evidence="3 4">HHU CXW</strain>
    </source>
</reference>
<dbReference type="InterPro" id="IPR011105">
    <property type="entry name" value="Cell_wall_hydrolase_SleB"/>
</dbReference>
<keyword evidence="3" id="KW-0378">Hydrolase</keyword>
<gene>
    <name evidence="3" type="ORF">HRV97_06895</name>
</gene>